<dbReference type="PANTHER" id="PTHR43981:SF2">
    <property type="entry name" value="ENOYL-[ACYL-CARRIER-PROTEIN] REDUCTASE, MITOCHONDRIAL"/>
    <property type="match status" value="1"/>
</dbReference>
<dbReference type="GO" id="GO:0141148">
    <property type="term" value="F:enoyl-[acyl-carrier-protein] reductase (NADPH) activity"/>
    <property type="evidence" value="ECO:0007669"/>
    <property type="project" value="UniProtKB-EC"/>
</dbReference>
<evidence type="ECO:0000259" key="13">
    <source>
        <dbReference type="SMART" id="SM00829"/>
    </source>
</evidence>
<dbReference type="SUPFAM" id="SSF50129">
    <property type="entry name" value="GroES-like"/>
    <property type="match status" value="1"/>
</dbReference>
<keyword evidence="6" id="KW-0809">Transit peptide</keyword>
<reference evidence="14 16" key="1">
    <citation type="journal article" date="2011" name="Science">
        <title>Comparative functional genomics of the fission yeasts.</title>
        <authorList>
            <person name="Rhind N."/>
            <person name="Chen Z."/>
            <person name="Yassour M."/>
            <person name="Thompson D.A."/>
            <person name="Haas B.J."/>
            <person name="Habib N."/>
            <person name="Wapinski I."/>
            <person name="Roy S."/>
            <person name="Lin M.F."/>
            <person name="Heiman D.I."/>
            <person name="Young S.K."/>
            <person name="Furuya K."/>
            <person name="Guo Y."/>
            <person name="Pidoux A."/>
            <person name="Chen H.M."/>
            <person name="Robbertse B."/>
            <person name="Goldberg J.M."/>
            <person name="Aoki K."/>
            <person name="Bayne E.H."/>
            <person name="Berlin A.M."/>
            <person name="Desjardins C.A."/>
            <person name="Dobbs E."/>
            <person name="Dukaj L."/>
            <person name="Fan L."/>
            <person name="FitzGerald M.G."/>
            <person name="French C."/>
            <person name="Gujja S."/>
            <person name="Hansen K."/>
            <person name="Keifenheim D."/>
            <person name="Levin J.Z."/>
            <person name="Mosher R.A."/>
            <person name="Mueller C.A."/>
            <person name="Pfiffner J."/>
            <person name="Priest M."/>
            <person name="Russ C."/>
            <person name="Smialowska A."/>
            <person name="Swoboda P."/>
            <person name="Sykes S.M."/>
            <person name="Vaughn M."/>
            <person name="Vengrova S."/>
            <person name="Yoder R."/>
            <person name="Zeng Q."/>
            <person name="Allshire R."/>
            <person name="Baulcombe D."/>
            <person name="Birren B.W."/>
            <person name="Brown W."/>
            <person name="Ekwall K."/>
            <person name="Kellis M."/>
            <person name="Leatherwood J."/>
            <person name="Levin H."/>
            <person name="Margalit H."/>
            <person name="Martienssen R."/>
            <person name="Nieduszynski C.A."/>
            <person name="Spatafora J.W."/>
            <person name="Friedman N."/>
            <person name="Dalgaard J.Z."/>
            <person name="Baumann P."/>
            <person name="Niki H."/>
            <person name="Regev A."/>
            <person name="Nusbaum C."/>
        </authorList>
    </citation>
    <scope>NUCLEOTIDE SEQUENCE [LARGE SCALE GENOMIC DNA]</scope>
    <source>
        <strain evidence="16">yFS275 / FY16936</strain>
    </source>
</reference>
<accession>B6JZG8</accession>
<comment type="catalytic activity">
    <reaction evidence="12">
        <text>a 2,3-saturated acyl-[ACP] + NADP(+) = a (2E)-enoyl-[ACP] + NADPH + H(+)</text>
        <dbReference type="Rhea" id="RHEA:22564"/>
        <dbReference type="Rhea" id="RHEA-COMP:9925"/>
        <dbReference type="Rhea" id="RHEA-COMP:9926"/>
        <dbReference type="ChEBI" id="CHEBI:15378"/>
        <dbReference type="ChEBI" id="CHEBI:57783"/>
        <dbReference type="ChEBI" id="CHEBI:58349"/>
        <dbReference type="ChEBI" id="CHEBI:78784"/>
        <dbReference type="ChEBI" id="CHEBI:78785"/>
        <dbReference type="EC" id="1.3.1.104"/>
    </reaction>
</comment>
<dbReference type="HOGENOM" id="CLU_026673_17_0_1"/>
<dbReference type="CDD" id="cd08290">
    <property type="entry name" value="ETR"/>
    <property type="match status" value="1"/>
</dbReference>
<evidence type="ECO:0000256" key="4">
    <source>
        <dbReference type="ARBA" id="ARBA00022832"/>
    </source>
</evidence>
<dbReference type="Gene3D" id="3.40.50.720">
    <property type="entry name" value="NAD(P)-binding Rossmann-like Domain"/>
    <property type="match status" value="1"/>
</dbReference>
<comment type="similarity">
    <text evidence="2">Belongs to the zinc-containing alcohol dehydrogenase family. Quinone oxidoreductase subfamily.</text>
</comment>
<evidence type="ECO:0000256" key="1">
    <source>
        <dbReference type="ARBA" id="ARBA00004173"/>
    </source>
</evidence>
<dbReference type="eggNOG" id="KOG0025">
    <property type="taxonomic scope" value="Eukaryota"/>
</dbReference>
<keyword evidence="5" id="KW-0521">NADP</keyword>
<evidence type="ECO:0000256" key="7">
    <source>
        <dbReference type="ARBA" id="ARBA00023002"/>
    </source>
</evidence>
<keyword evidence="9" id="KW-0496">Mitochondrion</keyword>
<keyword evidence="10" id="KW-0275">Fatty acid biosynthesis</keyword>
<name>B6JZG8_SCHJY</name>
<dbReference type="GeneID" id="7047856"/>
<dbReference type="Proteomes" id="UP000001744">
    <property type="component" value="Unassembled WGS sequence"/>
</dbReference>
<dbReference type="EMBL" id="KE651168">
    <property type="protein sequence ID" value="EEB06936.1"/>
    <property type="molecule type" value="Genomic_DNA"/>
</dbReference>
<dbReference type="OrthoDB" id="7482721at2759"/>
<evidence type="ECO:0000256" key="6">
    <source>
        <dbReference type="ARBA" id="ARBA00022946"/>
    </source>
</evidence>
<keyword evidence="16" id="KW-1185">Reference proteome</keyword>
<dbReference type="InterPro" id="IPR020843">
    <property type="entry name" value="ER"/>
</dbReference>
<evidence type="ECO:0000313" key="16">
    <source>
        <dbReference type="Proteomes" id="UP000001744"/>
    </source>
</evidence>
<evidence type="ECO:0000313" key="14">
    <source>
        <dbReference type="EMBL" id="EEB06936.1"/>
    </source>
</evidence>
<keyword evidence="8" id="KW-0443">Lipid metabolism</keyword>
<dbReference type="InterPro" id="IPR011032">
    <property type="entry name" value="GroES-like_sf"/>
</dbReference>
<dbReference type="STRING" id="402676.B6JZG8"/>
<dbReference type="EC" id="1.3.1.104" evidence="11"/>
<evidence type="ECO:0000256" key="12">
    <source>
        <dbReference type="ARBA" id="ARBA00048843"/>
    </source>
</evidence>
<dbReference type="AlphaFoldDB" id="B6JZG8"/>
<dbReference type="GO" id="GO:0006633">
    <property type="term" value="P:fatty acid biosynthetic process"/>
    <property type="evidence" value="ECO:0007669"/>
    <property type="project" value="UniProtKB-KW"/>
</dbReference>
<dbReference type="OMA" id="YGYTQSK"/>
<keyword evidence="7" id="KW-0560">Oxidoreductase</keyword>
<dbReference type="JaponicusDB" id="SJAG_02007">
    <property type="gene designation" value="etr1"/>
</dbReference>
<protein>
    <recommendedName>
        <fullName evidence="11">enoyl-[acyl-carrier-protein] reductase</fullName>
        <ecNumber evidence="11">1.3.1.104</ecNumber>
    </recommendedName>
</protein>
<dbReference type="PANTHER" id="PTHR43981">
    <property type="entry name" value="ENOYL-[ACYL-CARRIER-PROTEIN] REDUCTASE, MITOCHONDRIAL"/>
    <property type="match status" value="1"/>
</dbReference>
<evidence type="ECO:0000256" key="2">
    <source>
        <dbReference type="ARBA" id="ARBA00010371"/>
    </source>
</evidence>
<gene>
    <name evidence="15" type="primary">etr1</name>
    <name evidence="14" type="ORF">SJAG_02007</name>
</gene>
<sequence length="367" mass="41308">MAFGATRIARQMLGRAIAYSEYGNPKQVLRCIQYPVQHCSPEELTVRFLASPINPSDINQIEGVYPSRPSMTTDLTPNTPSAVAGNEGVVEVIDVGSSLRDRWEPGQWAVMSTTNLGTWRTHLTTKPENLIRVDQYAFHNVQEAASLTVNPCTAFMLLHSAVKLQPGDWFMQTGANSVVGMNILQLARHFGYNSINIIRARPDAESLKERLRQLGATYVITDEELMQRSEMKKLVPKWTENNPPKLGIDCVSGRTATEMSKYLANSATISTYGGMSRQPLGIPVSLLIFKDLRFHGFWLTKWKDEQPSKFRDLVIQMQEYYRRDVLHSPDVDLVDVDANAEPADFLKPFTDSIGAHGKKVMLFHYDN</sequence>
<evidence type="ECO:0000256" key="5">
    <source>
        <dbReference type="ARBA" id="ARBA00022857"/>
    </source>
</evidence>
<dbReference type="InterPro" id="IPR013149">
    <property type="entry name" value="ADH-like_C"/>
</dbReference>
<keyword evidence="4" id="KW-0276">Fatty acid metabolism</keyword>
<evidence type="ECO:0000256" key="9">
    <source>
        <dbReference type="ARBA" id="ARBA00023128"/>
    </source>
</evidence>
<dbReference type="GO" id="GO:0006631">
    <property type="term" value="P:fatty acid metabolic process"/>
    <property type="evidence" value="ECO:0000318"/>
    <property type="project" value="GO_Central"/>
</dbReference>
<organism evidence="14 16">
    <name type="scientific">Schizosaccharomyces japonicus (strain yFS275 / FY16936)</name>
    <name type="common">Fission yeast</name>
    <dbReference type="NCBI Taxonomy" id="402676"/>
    <lineage>
        <taxon>Eukaryota</taxon>
        <taxon>Fungi</taxon>
        <taxon>Dikarya</taxon>
        <taxon>Ascomycota</taxon>
        <taxon>Taphrinomycotina</taxon>
        <taxon>Schizosaccharomycetes</taxon>
        <taxon>Schizosaccharomycetales</taxon>
        <taxon>Schizosaccharomycetaceae</taxon>
        <taxon>Schizosaccharomyces</taxon>
    </lineage>
</organism>
<evidence type="ECO:0000256" key="11">
    <source>
        <dbReference type="ARBA" id="ARBA00038963"/>
    </source>
</evidence>
<dbReference type="VEuPathDB" id="FungiDB:SJAG_02007"/>
<dbReference type="SMART" id="SM00829">
    <property type="entry name" value="PKS_ER"/>
    <property type="match status" value="1"/>
</dbReference>
<dbReference type="SUPFAM" id="SSF51735">
    <property type="entry name" value="NAD(P)-binding Rossmann-fold domains"/>
    <property type="match status" value="1"/>
</dbReference>
<dbReference type="Pfam" id="PF00107">
    <property type="entry name" value="ADH_zinc_N"/>
    <property type="match status" value="1"/>
</dbReference>
<dbReference type="InterPro" id="IPR051034">
    <property type="entry name" value="Mito_Enoyl-ACP_Reductase"/>
</dbReference>
<evidence type="ECO:0000256" key="3">
    <source>
        <dbReference type="ARBA" id="ARBA00022516"/>
    </source>
</evidence>
<dbReference type="RefSeq" id="XP_002173229.1">
    <property type="nucleotide sequence ID" value="XM_002173193.2"/>
</dbReference>
<proteinExistence type="inferred from homology"/>
<dbReference type="InterPro" id="IPR036291">
    <property type="entry name" value="NAD(P)-bd_dom_sf"/>
</dbReference>
<evidence type="ECO:0000313" key="15">
    <source>
        <dbReference type="JaponicusDB" id="SJAG_02007"/>
    </source>
</evidence>
<evidence type="ECO:0000256" key="8">
    <source>
        <dbReference type="ARBA" id="ARBA00023098"/>
    </source>
</evidence>
<dbReference type="GO" id="GO:0005739">
    <property type="term" value="C:mitochondrion"/>
    <property type="evidence" value="ECO:0000318"/>
    <property type="project" value="GO_Central"/>
</dbReference>
<evidence type="ECO:0000256" key="10">
    <source>
        <dbReference type="ARBA" id="ARBA00023160"/>
    </source>
</evidence>
<keyword evidence="3" id="KW-0444">Lipid biosynthesis</keyword>
<comment type="subcellular location">
    <subcellularLocation>
        <location evidence="1">Mitochondrion</location>
    </subcellularLocation>
</comment>
<dbReference type="Gene3D" id="3.90.180.10">
    <property type="entry name" value="Medium-chain alcohol dehydrogenases, catalytic domain"/>
    <property type="match status" value="1"/>
</dbReference>
<feature type="domain" description="Enoyl reductase (ER)" evidence="13">
    <location>
        <begin position="26"/>
        <end position="361"/>
    </location>
</feature>